<reference evidence="2" key="1">
    <citation type="submission" date="2020-04" db="EMBL/GenBank/DDBJ databases">
        <authorList>
            <person name="Alioto T."/>
            <person name="Alioto T."/>
            <person name="Gomez Garrido J."/>
        </authorList>
    </citation>
    <scope>NUCLEOTIDE SEQUENCE</scope>
    <source>
        <strain evidence="2">A484AB</strain>
    </source>
</reference>
<evidence type="ECO:0000313" key="2">
    <source>
        <dbReference type="EMBL" id="CAB4020556.1"/>
    </source>
</evidence>
<name>A0A6S7IS94_PARCT</name>
<sequence length="109" mass="12742">MAAAPENMDFDTSRQPSTSSSATNKKRFEVKKHFSQFSDSVIQPLTDTDNFELRRKRMSVKERKKETKHISEEWEKWQGVFGVLKRSYAKDMPTSHSDPFFRLSPRQGV</sequence>
<organism evidence="2 3">
    <name type="scientific">Paramuricea clavata</name>
    <name type="common">Red gorgonian</name>
    <name type="synonym">Violescent sea-whip</name>
    <dbReference type="NCBI Taxonomy" id="317549"/>
    <lineage>
        <taxon>Eukaryota</taxon>
        <taxon>Metazoa</taxon>
        <taxon>Cnidaria</taxon>
        <taxon>Anthozoa</taxon>
        <taxon>Octocorallia</taxon>
        <taxon>Malacalcyonacea</taxon>
        <taxon>Plexauridae</taxon>
        <taxon>Paramuricea</taxon>
    </lineage>
</organism>
<dbReference type="EMBL" id="CACRXK020011017">
    <property type="protein sequence ID" value="CAB4020556.1"/>
    <property type="molecule type" value="Genomic_DNA"/>
</dbReference>
<comment type="caution">
    <text evidence="2">The sequence shown here is derived from an EMBL/GenBank/DDBJ whole genome shotgun (WGS) entry which is preliminary data.</text>
</comment>
<evidence type="ECO:0000313" key="3">
    <source>
        <dbReference type="Proteomes" id="UP001152795"/>
    </source>
</evidence>
<feature type="region of interest" description="Disordered" evidence="1">
    <location>
        <begin position="1"/>
        <end position="26"/>
    </location>
</feature>
<evidence type="ECO:0000256" key="1">
    <source>
        <dbReference type="SAM" id="MobiDB-lite"/>
    </source>
</evidence>
<dbReference type="Proteomes" id="UP001152795">
    <property type="component" value="Unassembled WGS sequence"/>
</dbReference>
<accession>A0A6S7IS94</accession>
<dbReference type="AlphaFoldDB" id="A0A6S7IS94"/>
<keyword evidence="3" id="KW-1185">Reference proteome</keyword>
<gene>
    <name evidence="2" type="ORF">PACLA_8A019918</name>
</gene>
<protein>
    <submittedName>
        <fullName evidence="2">Uncharacterized protein</fullName>
    </submittedName>
</protein>
<proteinExistence type="predicted"/>
<feature type="compositionally biased region" description="Polar residues" evidence="1">
    <location>
        <begin position="13"/>
        <end position="23"/>
    </location>
</feature>